<dbReference type="EMBL" id="MN740152">
    <property type="protein sequence ID" value="QHT89761.1"/>
    <property type="molecule type" value="Genomic_DNA"/>
</dbReference>
<name>A0A6C0I9R2_9ZZZZ</name>
<evidence type="ECO:0000313" key="1">
    <source>
        <dbReference type="EMBL" id="QHT89761.1"/>
    </source>
</evidence>
<accession>A0A6C0I9R2</accession>
<reference evidence="1" key="1">
    <citation type="journal article" date="2020" name="Nature">
        <title>Giant virus diversity and host interactions through global metagenomics.</title>
        <authorList>
            <person name="Schulz F."/>
            <person name="Roux S."/>
            <person name="Paez-Espino D."/>
            <person name="Jungbluth S."/>
            <person name="Walsh D.A."/>
            <person name="Denef V.J."/>
            <person name="McMahon K.D."/>
            <person name="Konstantinidis K.T."/>
            <person name="Eloe-Fadrosh E.A."/>
            <person name="Kyrpides N.C."/>
            <person name="Woyke T."/>
        </authorList>
    </citation>
    <scope>NUCLEOTIDE SEQUENCE</scope>
    <source>
        <strain evidence="1">GVMAG-M-3300023184-62</strain>
    </source>
</reference>
<proteinExistence type="predicted"/>
<dbReference type="AlphaFoldDB" id="A0A6C0I9R2"/>
<protein>
    <submittedName>
        <fullName evidence="1">Uncharacterized protein</fullName>
    </submittedName>
</protein>
<organism evidence="1">
    <name type="scientific">viral metagenome</name>
    <dbReference type="NCBI Taxonomy" id="1070528"/>
    <lineage>
        <taxon>unclassified sequences</taxon>
        <taxon>metagenomes</taxon>
        <taxon>organismal metagenomes</taxon>
    </lineage>
</organism>
<sequence>MTTELPDILNSIRKDLHSEIDRVFTNGSQSIYAYLTKKLEETHAQQLKEIYDRLDKLSAPTPAPAPVAEPRIPEVYFTNVNISEAVQNIEIDEEDGTVHEEDDVLTVHDDVSHSEVIDVVDQEEDTEMVVGEVVEELDQAEEEQIEVVEDQAEPDQLDQEAEDDNNESLNEIEVDGVAYYYDSNGDVWGLNEDSEPVAIIGKYNEEDGEFELFSQDGDQEPEPEPEPEGLQCEEFTYKGRTYLKDDDNNVYTTEGEETGYKFVNNKLVKSV</sequence>